<dbReference type="AlphaFoldDB" id="A0A498LW94"/>
<evidence type="ECO:0000313" key="3">
    <source>
        <dbReference type="Proteomes" id="UP000290572"/>
    </source>
</evidence>
<accession>A0A498LW94</accession>
<evidence type="ECO:0000259" key="1">
    <source>
        <dbReference type="Pfam" id="PF05699"/>
    </source>
</evidence>
<dbReference type="GO" id="GO:0046983">
    <property type="term" value="F:protein dimerization activity"/>
    <property type="evidence" value="ECO:0007669"/>
    <property type="project" value="InterPro"/>
</dbReference>
<dbReference type="Pfam" id="PF05699">
    <property type="entry name" value="Dimer_Tnp_hAT"/>
    <property type="match status" value="1"/>
</dbReference>
<reference evidence="2 3" key="1">
    <citation type="submission" date="2018-03" db="EMBL/GenBank/DDBJ databases">
        <title>Draft genome sequence of Rohu Carp (Labeo rohita).</title>
        <authorList>
            <person name="Das P."/>
            <person name="Kushwaha B."/>
            <person name="Joshi C.G."/>
            <person name="Kumar D."/>
            <person name="Nagpure N.S."/>
            <person name="Sahoo L."/>
            <person name="Das S.P."/>
            <person name="Bit A."/>
            <person name="Patnaik S."/>
            <person name="Meher P.K."/>
            <person name="Jayasankar P."/>
            <person name="Koringa P.G."/>
            <person name="Patel N.V."/>
            <person name="Hinsu A.T."/>
            <person name="Kumar R."/>
            <person name="Pandey M."/>
            <person name="Agarwal S."/>
            <person name="Srivastava S."/>
            <person name="Singh M."/>
            <person name="Iquebal M.A."/>
            <person name="Jaiswal S."/>
            <person name="Angadi U.B."/>
            <person name="Kumar N."/>
            <person name="Raza M."/>
            <person name="Shah T.M."/>
            <person name="Rai A."/>
            <person name="Jena J.K."/>
        </authorList>
    </citation>
    <scope>NUCLEOTIDE SEQUENCE [LARGE SCALE GENOMIC DNA]</scope>
    <source>
        <strain evidence="2">DASCIFA01</strain>
        <tissue evidence="2">Testis</tissue>
    </source>
</reference>
<dbReference type="EMBL" id="QBIY01013136">
    <property type="protein sequence ID" value="RXN11446.1"/>
    <property type="molecule type" value="Genomic_DNA"/>
</dbReference>
<organism evidence="2 3">
    <name type="scientific">Labeo rohita</name>
    <name type="common">Indian major carp</name>
    <name type="synonym">Cyprinus rohita</name>
    <dbReference type="NCBI Taxonomy" id="84645"/>
    <lineage>
        <taxon>Eukaryota</taxon>
        <taxon>Metazoa</taxon>
        <taxon>Chordata</taxon>
        <taxon>Craniata</taxon>
        <taxon>Vertebrata</taxon>
        <taxon>Euteleostomi</taxon>
        <taxon>Actinopterygii</taxon>
        <taxon>Neopterygii</taxon>
        <taxon>Teleostei</taxon>
        <taxon>Ostariophysi</taxon>
        <taxon>Cypriniformes</taxon>
        <taxon>Cyprinidae</taxon>
        <taxon>Labeoninae</taxon>
        <taxon>Labeonini</taxon>
        <taxon>Labeo</taxon>
    </lineage>
</organism>
<dbReference type="InterPro" id="IPR052865">
    <property type="entry name" value="Zinc_finger_BED"/>
</dbReference>
<sequence length="194" mass="21039">MMCQPGGIPPSTSSGHYFKATLLDPRFKSLPMSLLNTSEFDRLKADVAAEVDAELQADDVSGVPEAASSSSVESETSGQKSLFWGAMHNLAKPKAKSASSGAMTSLKIVESYLAEDSTESLTSDPAVTFWSKMMQPQPALAHVAMKYLTCPPTSVYSERIFSTAGDIVSPHHSRLLPSHVEELVFTKYNMEKFN</sequence>
<dbReference type="Proteomes" id="UP000290572">
    <property type="component" value="Unassembled WGS sequence"/>
</dbReference>
<dbReference type="InterPro" id="IPR008906">
    <property type="entry name" value="HATC_C_dom"/>
</dbReference>
<dbReference type="SUPFAM" id="SSF53098">
    <property type="entry name" value="Ribonuclease H-like"/>
    <property type="match status" value="1"/>
</dbReference>
<proteinExistence type="predicted"/>
<protein>
    <submittedName>
        <fullName evidence="2">Zinc finger BED domain-containing 4</fullName>
    </submittedName>
</protein>
<gene>
    <name evidence="2" type="ORF">ROHU_010620</name>
</gene>
<dbReference type="InterPro" id="IPR012337">
    <property type="entry name" value="RNaseH-like_sf"/>
</dbReference>
<feature type="domain" description="HAT C-terminal dimerisation" evidence="1">
    <location>
        <begin position="110"/>
        <end position="190"/>
    </location>
</feature>
<name>A0A498LW94_LABRO</name>
<dbReference type="PANTHER" id="PTHR47241:SF1">
    <property type="entry name" value="BED-TYPE DOMAIN-CONTAINING PROTEIN"/>
    <property type="match status" value="1"/>
</dbReference>
<keyword evidence="3" id="KW-1185">Reference proteome</keyword>
<evidence type="ECO:0000313" key="2">
    <source>
        <dbReference type="EMBL" id="RXN11446.1"/>
    </source>
</evidence>
<comment type="caution">
    <text evidence="2">The sequence shown here is derived from an EMBL/GenBank/DDBJ whole genome shotgun (WGS) entry which is preliminary data.</text>
</comment>
<dbReference type="PANTHER" id="PTHR47241">
    <property type="entry name" value="FINGER PROTEIN, PUTATIVE-RELATED"/>
    <property type="match status" value="1"/>
</dbReference>
<dbReference type="GO" id="GO:0005634">
    <property type="term" value="C:nucleus"/>
    <property type="evidence" value="ECO:0007669"/>
    <property type="project" value="TreeGrafter"/>
</dbReference>